<dbReference type="Gene3D" id="3.30.420.270">
    <property type="match status" value="1"/>
</dbReference>
<dbReference type="HOGENOM" id="CLU_085305_3_0_0"/>
<evidence type="ECO:0000256" key="2">
    <source>
        <dbReference type="ARBA" id="ARBA00005811"/>
    </source>
</evidence>
<keyword evidence="7" id="KW-0813">Transport</keyword>
<organism evidence="8 9">
    <name type="scientific">Cloacimonas acidaminovorans (strain Evry)</name>
    <dbReference type="NCBI Taxonomy" id="459349"/>
    <lineage>
        <taxon>Bacteria</taxon>
        <taxon>Pseudomonadati</taxon>
        <taxon>Candidatus Cloacimonadota</taxon>
        <taxon>Candidatus Cloacimonadia</taxon>
        <taxon>Candidatus Cloacimonadales</taxon>
        <taxon>Candidatus Cloacimonadaceae</taxon>
        <taxon>Candidatus Cloacimonas</taxon>
    </lineage>
</organism>
<dbReference type="GO" id="GO:0015031">
    <property type="term" value="P:protein transport"/>
    <property type="evidence" value="ECO:0007669"/>
    <property type="project" value="UniProtKB-KW"/>
</dbReference>
<dbReference type="STRING" id="459349.CLOAM0606"/>
<evidence type="ECO:0000256" key="7">
    <source>
        <dbReference type="RuleBase" id="RU003879"/>
    </source>
</evidence>
<dbReference type="EMBL" id="CU466930">
    <property type="protein sequence ID" value="CAO80491.1"/>
    <property type="molecule type" value="Genomic_DNA"/>
</dbReference>
<dbReference type="RefSeq" id="WP_015424351.1">
    <property type="nucleotide sequence ID" value="NC_020449.1"/>
</dbReference>
<dbReference type="KEGG" id="caci:CLOAM0606"/>
<dbReference type="GO" id="GO:0005886">
    <property type="term" value="C:plasma membrane"/>
    <property type="evidence" value="ECO:0007669"/>
    <property type="project" value="UniProtKB-SubCell"/>
</dbReference>
<keyword evidence="9" id="KW-1185">Reference proteome</keyword>
<keyword evidence="3" id="KW-1003">Cell membrane</keyword>
<evidence type="ECO:0000256" key="4">
    <source>
        <dbReference type="ARBA" id="ARBA00022692"/>
    </source>
</evidence>
<dbReference type="PANTHER" id="PTHR30558">
    <property type="entry name" value="EXBD MEMBRANE COMPONENT OF PMF-DRIVEN MACROMOLECULE IMPORT SYSTEM"/>
    <property type="match status" value="1"/>
</dbReference>
<evidence type="ECO:0000313" key="8">
    <source>
        <dbReference type="EMBL" id="CAO80491.1"/>
    </source>
</evidence>
<name>B0VGQ4_CLOAI</name>
<evidence type="ECO:0000313" key="9">
    <source>
        <dbReference type="Proteomes" id="UP000002019"/>
    </source>
</evidence>
<keyword evidence="6" id="KW-0472">Membrane</keyword>
<keyword evidence="4 7" id="KW-0812">Transmembrane</keyword>
<sequence length="145" mass="16979">MAKFSSKKRRDVAIPQASTSDIAFLLLLFFMVTTVFVQEKKFWVERERWPFAESIERIPRNHTSTIYVMRDETILLDDIPTRIESSEDVFVSQTLIRKKAEDPELIVCFRTDRETKYGVMSDVMRQLQDANALVVAFETQPILKK</sequence>
<evidence type="ECO:0000256" key="5">
    <source>
        <dbReference type="ARBA" id="ARBA00022989"/>
    </source>
</evidence>
<dbReference type="AlphaFoldDB" id="B0VGQ4"/>
<evidence type="ECO:0008006" key="10">
    <source>
        <dbReference type="Google" id="ProtNLM"/>
    </source>
</evidence>
<accession>B0VGQ4</accession>
<proteinExistence type="inferred from homology"/>
<dbReference type="GO" id="GO:0022857">
    <property type="term" value="F:transmembrane transporter activity"/>
    <property type="evidence" value="ECO:0007669"/>
    <property type="project" value="InterPro"/>
</dbReference>
<keyword evidence="7" id="KW-0653">Protein transport</keyword>
<reference evidence="8 9" key="1">
    <citation type="journal article" date="2008" name="J. Bacteriol.">
        <title>'Candidatus Cloacamonas acidaminovorans': genome sequence reconstruction provides a first glimpse of a new bacterial division.</title>
        <authorList>
            <person name="Pelletier E."/>
            <person name="Kreimeyer A."/>
            <person name="Bocs S."/>
            <person name="Rouy Z."/>
            <person name="Gyapay G."/>
            <person name="Chouari R."/>
            <person name="Riviere D."/>
            <person name="Ganesan A."/>
            <person name="Daegelen P."/>
            <person name="Sghir A."/>
            <person name="Cohen G.N."/>
            <person name="Medigue C."/>
            <person name="Weissenbach J."/>
            <person name="Le Paslier D."/>
        </authorList>
    </citation>
    <scope>NUCLEOTIDE SEQUENCE [LARGE SCALE GENOMIC DNA]</scope>
    <source>
        <strain evidence="9">Evry</strain>
    </source>
</reference>
<dbReference type="PANTHER" id="PTHR30558:SF3">
    <property type="entry name" value="BIOPOLYMER TRANSPORT PROTEIN EXBD-RELATED"/>
    <property type="match status" value="1"/>
</dbReference>
<dbReference type="Proteomes" id="UP000002019">
    <property type="component" value="Chromosome"/>
</dbReference>
<dbReference type="Pfam" id="PF02472">
    <property type="entry name" value="ExbD"/>
    <property type="match status" value="1"/>
</dbReference>
<dbReference type="eggNOG" id="COG0848">
    <property type="taxonomic scope" value="Bacteria"/>
</dbReference>
<protein>
    <recommendedName>
        <fullName evidence="10">Biopolymer transporter ExbD</fullName>
    </recommendedName>
</protein>
<dbReference type="OrthoDB" id="9793581at2"/>
<dbReference type="InterPro" id="IPR003400">
    <property type="entry name" value="ExbD"/>
</dbReference>
<keyword evidence="5" id="KW-1133">Transmembrane helix</keyword>
<comment type="subcellular location">
    <subcellularLocation>
        <location evidence="1">Cell membrane</location>
        <topology evidence="1">Single-pass membrane protein</topology>
    </subcellularLocation>
    <subcellularLocation>
        <location evidence="7">Cell membrane</location>
        <topology evidence="7">Single-pass type II membrane protein</topology>
    </subcellularLocation>
</comment>
<evidence type="ECO:0000256" key="3">
    <source>
        <dbReference type="ARBA" id="ARBA00022475"/>
    </source>
</evidence>
<evidence type="ECO:0000256" key="1">
    <source>
        <dbReference type="ARBA" id="ARBA00004162"/>
    </source>
</evidence>
<gene>
    <name evidence="8" type="ordered locus">CLOAM0606</name>
</gene>
<evidence type="ECO:0000256" key="6">
    <source>
        <dbReference type="ARBA" id="ARBA00023136"/>
    </source>
</evidence>
<comment type="similarity">
    <text evidence="2 7">Belongs to the ExbD/TolR family.</text>
</comment>